<dbReference type="GeneID" id="24796707"/>
<dbReference type="KEGG" id="gac:GACE_0106"/>
<gene>
    <name evidence="3" type="ORF">GACE_0106</name>
</gene>
<dbReference type="InterPro" id="IPR050345">
    <property type="entry name" value="Aliph_Amidase/BUP"/>
</dbReference>
<evidence type="ECO:0000256" key="1">
    <source>
        <dbReference type="ARBA" id="ARBA00022801"/>
    </source>
</evidence>
<dbReference type="GO" id="GO:0016811">
    <property type="term" value="F:hydrolase activity, acting on carbon-nitrogen (but not peptide) bonds, in linear amides"/>
    <property type="evidence" value="ECO:0007669"/>
    <property type="project" value="TreeGrafter"/>
</dbReference>
<name>A0A0A7GBC1_GEOAI</name>
<dbReference type="STRING" id="565033.GACE_0106"/>
<dbReference type="AlphaFoldDB" id="A0A0A7GBC1"/>
<evidence type="ECO:0000313" key="3">
    <source>
        <dbReference type="EMBL" id="AIY89163.1"/>
    </source>
</evidence>
<organism evidence="3 4">
    <name type="scientific">Geoglobus acetivorans</name>
    <dbReference type="NCBI Taxonomy" id="565033"/>
    <lineage>
        <taxon>Archaea</taxon>
        <taxon>Methanobacteriati</taxon>
        <taxon>Methanobacteriota</taxon>
        <taxon>Archaeoglobi</taxon>
        <taxon>Archaeoglobales</taxon>
        <taxon>Archaeoglobaceae</taxon>
        <taxon>Geoglobus</taxon>
    </lineage>
</organism>
<dbReference type="RefSeq" id="WP_048090284.1">
    <property type="nucleotide sequence ID" value="NZ_CP009552.1"/>
</dbReference>
<dbReference type="Pfam" id="PF00795">
    <property type="entry name" value="CN_hydrolase"/>
    <property type="match status" value="1"/>
</dbReference>
<feature type="domain" description="CN hydrolase" evidence="2">
    <location>
        <begin position="1"/>
        <end position="230"/>
    </location>
</feature>
<evidence type="ECO:0000313" key="4">
    <source>
        <dbReference type="Proteomes" id="UP000030624"/>
    </source>
</evidence>
<sequence>MKLRVSAVQCLTGKKAFESAEKLIFSSDSDLYLLPEYFSYSDDVFNGSIAETTIDWLKSISKEKGAIVAGNAVRRDGEGYYNTLYVFHDGDLVAVQDKIHPTEGERKRGIRCGEKLKVFEVAGIRYSALICADILYPELCRIPGLKGVDIVLNPVVSFKKSQLPAQEFRHCLYFTRSFDNSYAIVKAGGVGTTFTGEICVGRSLIATPEGIVARYDNEDSEELIEAVIDVGRIREYRKVNYSLRDRNIPAMRELLDGGIEC</sequence>
<dbReference type="HOGENOM" id="CLU_030130_3_1_2"/>
<keyword evidence="1 3" id="KW-0378">Hydrolase</keyword>
<dbReference type="Gene3D" id="3.60.110.10">
    <property type="entry name" value="Carbon-nitrogen hydrolase"/>
    <property type="match status" value="1"/>
</dbReference>
<reference evidence="3 4" key="1">
    <citation type="journal article" date="2015" name="Appl. Environ. Microbiol.">
        <title>The Geoglobus acetivorans genome: Fe(III) reduction, acetate utilization, autotrophic growth, and degradation of aromatic compounds in a hyperthermophilic archaeon.</title>
        <authorList>
            <person name="Mardanov A.V."/>
            <person name="Slododkina G.B."/>
            <person name="Slobodkin A.I."/>
            <person name="Beletsky A.V."/>
            <person name="Gavrilov S.N."/>
            <person name="Kublanov I.V."/>
            <person name="Bonch-Osmolovskaya E.A."/>
            <person name="Skryabin K.G."/>
            <person name="Ravin N.V."/>
        </authorList>
    </citation>
    <scope>NUCLEOTIDE SEQUENCE [LARGE SCALE GENOMIC DNA]</scope>
    <source>
        <strain evidence="3 4">SBH6</strain>
    </source>
</reference>
<dbReference type="PANTHER" id="PTHR43674">
    <property type="entry name" value="NITRILASE C965.09-RELATED"/>
    <property type="match status" value="1"/>
</dbReference>
<dbReference type="Proteomes" id="UP000030624">
    <property type="component" value="Chromosome"/>
</dbReference>
<dbReference type="EMBL" id="CP009552">
    <property type="protein sequence ID" value="AIY89163.1"/>
    <property type="molecule type" value="Genomic_DNA"/>
</dbReference>
<proteinExistence type="predicted"/>
<dbReference type="InterPro" id="IPR036526">
    <property type="entry name" value="C-N_Hydrolase_sf"/>
</dbReference>
<dbReference type="CDD" id="cd07197">
    <property type="entry name" value="nitrilase"/>
    <property type="match status" value="1"/>
</dbReference>
<dbReference type="InterPro" id="IPR003010">
    <property type="entry name" value="C-N_Hydrolase"/>
</dbReference>
<dbReference type="PROSITE" id="PS50263">
    <property type="entry name" value="CN_HYDROLASE"/>
    <property type="match status" value="1"/>
</dbReference>
<accession>A0A0A7GBC1</accession>
<dbReference type="PANTHER" id="PTHR43674:SF2">
    <property type="entry name" value="BETA-UREIDOPROPIONASE"/>
    <property type="match status" value="1"/>
</dbReference>
<dbReference type="SUPFAM" id="SSF56317">
    <property type="entry name" value="Carbon-nitrogen hydrolase"/>
    <property type="match status" value="1"/>
</dbReference>
<protein>
    <submittedName>
        <fullName evidence="3">Carbon nitrogen hydrolase</fullName>
    </submittedName>
</protein>
<dbReference type="eggNOG" id="arCOG00062">
    <property type="taxonomic scope" value="Archaea"/>
</dbReference>
<evidence type="ECO:0000259" key="2">
    <source>
        <dbReference type="PROSITE" id="PS50263"/>
    </source>
</evidence>